<dbReference type="GO" id="GO:0005549">
    <property type="term" value="F:odorant binding"/>
    <property type="evidence" value="ECO:0007669"/>
    <property type="project" value="InterPro"/>
</dbReference>
<evidence type="ECO:0000256" key="6">
    <source>
        <dbReference type="ARBA" id="ARBA00023136"/>
    </source>
</evidence>
<evidence type="ECO:0000256" key="1">
    <source>
        <dbReference type="ARBA" id="ARBA00004141"/>
    </source>
</evidence>
<feature type="transmembrane region" description="Helical" evidence="9">
    <location>
        <begin position="314"/>
        <end position="338"/>
    </location>
</feature>
<gene>
    <name evidence="10" type="ORF">HICCMSTLAB_LOCUS13227</name>
</gene>
<keyword evidence="5 9" id="KW-1133">Transmembrane helix</keyword>
<feature type="transmembrane region" description="Helical" evidence="9">
    <location>
        <begin position="31"/>
        <end position="56"/>
    </location>
</feature>
<evidence type="ECO:0000313" key="10">
    <source>
        <dbReference type="EMBL" id="CAG5108418.1"/>
    </source>
</evidence>
<feature type="non-terminal residue" evidence="10">
    <location>
        <position position="429"/>
    </location>
</feature>
<name>A0A8J2HPR5_COTCN</name>
<evidence type="ECO:0000256" key="5">
    <source>
        <dbReference type="ARBA" id="ARBA00022989"/>
    </source>
</evidence>
<evidence type="ECO:0000313" key="11">
    <source>
        <dbReference type="Proteomes" id="UP000786811"/>
    </source>
</evidence>
<dbReference type="EMBL" id="CAJNRD030001124">
    <property type="protein sequence ID" value="CAG5108418.1"/>
    <property type="molecule type" value="Genomic_DNA"/>
</dbReference>
<feature type="transmembrane region" description="Helical" evidence="9">
    <location>
        <begin position="268"/>
        <end position="286"/>
    </location>
</feature>
<evidence type="ECO:0000256" key="9">
    <source>
        <dbReference type="SAM" id="Phobius"/>
    </source>
</evidence>
<keyword evidence="8" id="KW-0807">Transducer</keyword>
<dbReference type="GO" id="GO:0004984">
    <property type="term" value="F:olfactory receptor activity"/>
    <property type="evidence" value="ECO:0007669"/>
    <property type="project" value="InterPro"/>
</dbReference>
<feature type="transmembrane region" description="Helical" evidence="9">
    <location>
        <begin position="62"/>
        <end position="83"/>
    </location>
</feature>
<keyword evidence="2" id="KW-0716">Sensory transduction</keyword>
<dbReference type="InterPro" id="IPR004117">
    <property type="entry name" value="7tm6_olfct_rcpt"/>
</dbReference>
<keyword evidence="6 9" id="KW-0472">Membrane</keyword>
<dbReference type="GO" id="GO:0007165">
    <property type="term" value="P:signal transduction"/>
    <property type="evidence" value="ECO:0007669"/>
    <property type="project" value="UniProtKB-KW"/>
</dbReference>
<evidence type="ECO:0000256" key="7">
    <source>
        <dbReference type="ARBA" id="ARBA00023170"/>
    </source>
</evidence>
<feature type="transmembrane region" description="Helical" evidence="9">
    <location>
        <begin position="189"/>
        <end position="209"/>
    </location>
</feature>
<proteinExistence type="predicted"/>
<dbReference type="PANTHER" id="PTHR21137">
    <property type="entry name" value="ODORANT RECEPTOR"/>
    <property type="match status" value="1"/>
</dbReference>
<dbReference type="GO" id="GO:0005886">
    <property type="term" value="C:plasma membrane"/>
    <property type="evidence" value="ECO:0007669"/>
    <property type="project" value="TreeGrafter"/>
</dbReference>
<reference evidence="10" key="1">
    <citation type="submission" date="2021-04" db="EMBL/GenBank/DDBJ databases">
        <authorList>
            <person name="Chebbi M.A.C M."/>
        </authorList>
    </citation>
    <scope>NUCLEOTIDE SEQUENCE</scope>
</reference>
<dbReference type="AlphaFoldDB" id="A0A8J2HPR5"/>
<keyword evidence="7 10" id="KW-0675">Receptor</keyword>
<comment type="subcellular location">
    <subcellularLocation>
        <location evidence="1">Membrane</location>
        <topology evidence="1">Multi-pass membrane protein</topology>
    </subcellularLocation>
</comment>
<keyword evidence="3 9" id="KW-0812">Transmembrane</keyword>
<dbReference type="Pfam" id="PF02949">
    <property type="entry name" value="7tm_6"/>
    <property type="match status" value="2"/>
</dbReference>
<keyword evidence="4" id="KW-0552">Olfaction</keyword>
<dbReference type="OrthoDB" id="10335527at2759"/>
<sequence>MDFEDFIDRIFNAITYLKFWKKNFSSLNKDIVNTALNITLLTLAVLICASEAIGIIGTNNLTSFGVCTCQFLYHFSGLCKWVIMILKLDDVKNILIRIKRCHEICLSYIETQKEFFEYNQKIQKLQSNVIMFAKLWFLLCICGTFEWCLNPLIYDCYNIYILKIPTTNYTRSLPYEAFFPWKIDTNKKYIMTFAFQLISAIATSAGMVISDALNVIFLANISFNLEFLNITLVKENKNFAILRFSDSDMAIKKFKSKLRTCLIHHREILEYVFLFFQIKIVIYVIWPQSRDFLTTTMLRYELKVRGGNPTIECVVQLISIVEFWFAVTVDLFLFSFLATRIEERVNGLTTADAIYACNWEQSMINYDGDFTGDHRQTILDINQMISFSLMRAQKPITFQGGLFYVLSLETFKALTGFSLSNAVVLRQLS</sequence>
<organism evidence="10 11">
    <name type="scientific">Cotesia congregata</name>
    <name type="common">Parasitoid wasp</name>
    <name type="synonym">Apanteles congregatus</name>
    <dbReference type="NCBI Taxonomy" id="51543"/>
    <lineage>
        <taxon>Eukaryota</taxon>
        <taxon>Metazoa</taxon>
        <taxon>Ecdysozoa</taxon>
        <taxon>Arthropoda</taxon>
        <taxon>Hexapoda</taxon>
        <taxon>Insecta</taxon>
        <taxon>Pterygota</taxon>
        <taxon>Neoptera</taxon>
        <taxon>Endopterygota</taxon>
        <taxon>Hymenoptera</taxon>
        <taxon>Apocrita</taxon>
        <taxon>Ichneumonoidea</taxon>
        <taxon>Braconidae</taxon>
        <taxon>Microgastrinae</taxon>
        <taxon>Cotesia</taxon>
    </lineage>
</organism>
<dbReference type="Proteomes" id="UP000786811">
    <property type="component" value="Unassembled WGS sequence"/>
</dbReference>
<accession>A0A8J2HPR5</accession>
<evidence type="ECO:0000256" key="8">
    <source>
        <dbReference type="ARBA" id="ARBA00023224"/>
    </source>
</evidence>
<evidence type="ECO:0000256" key="2">
    <source>
        <dbReference type="ARBA" id="ARBA00022606"/>
    </source>
</evidence>
<dbReference type="PANTHER" id="PTHR21137:SF42">
    <property type="entry name" value="ODORANT RECEPTOR 83A"/>
    <property type="match status" value="1"/>
</dbReference>
<feature type="transmembrane region" description="Helical" evidence="9">
    <location>
        <begin position="215"/>
        <end position="233"/>
    </location>
</feature>
<evidence type="ECO:0000256" key="4">
    <source>
        <dbReference type="ARBA" id="ARBA00022725"/>
    </source>
</evidence>
<evidence type="ECO:0000256" key="3">
    <source>
        <dbReference type="ARBA" id="ARBA00022692"/>
    </source>
</evidence>
<comment type="caution">
    <text evidence="10">The sequence shown here is derived from an EMBL/GenBank/DDBJ whole genome shotgun (WGS) entry which is preliminary data.</text>
</comment>
<protein>
    <submittedName>
        <fullName evidence="10">Olfactory receptor 69</fullName>
    </submittedName>
</protein>
<keyword evidence="11" id="KW-1185">Reference proteome</keyword>